<protein>
    <recommendedName>
        <fullName evidence="3">Twin-arginine translocation signal domain-containing protein</fullName>
    </recommendedName>
</protein>
<gene>
    <name evidence="1" type="ORF">Airi02_021340</name>
</gene>
<keyword evidence="2" id="KW-1185">Reference proteome</keyword>
<sequence>MNMQATRRETLRRFGRRGFLGSLGAGGLTAATAVFGRSEPAYALCQKNCCELAHCPNVSYSYCSAHADYVWSCTAEGSLICNCCEAGGYSQSAFTCSY</sequence>
<dbReference type="InterPro" id="IPR006311">
    <property type="entry name" value="TAT_signal"/>
</dbReference>
<comment type="caution">
    <text evidence="1">The sequence shown here is derived from an EMBL/GenBank/DDBJ whole genome shotgun (WGS) entry which is preliminary data.</text>
</comment>
<evidence type="ECO:0000313" key="1">
    <source>
        <dbReference type="EMBL" id="GLY84205.1"/>
    </source>
</evidence>
<dbReference type="EMBL" id="BSTK01000003">
    <property type="protein sequence ID" value="GLY84205.1"/>
    <property type="molecule type" value="Genomic_DNA"/>
</dbReference>
<dbReference type="AlphaFoldDB" id="A0A9W6S2G9"/>
<dbReference type="Proteomes" id="UP001165074">
    <property type="component" value="Unassembled WGS sequence"/>
</dbReference>
<evidence type="ECO:0008006" key="3">
    <source>
        <dbReference type="Google" id="ProtNLM"/>
    </source>
</evidence>
<organism evidence="1 2">
    <name type="scientific">Actinoallomurus iriomotensis</name>
    <dbReference type="NCBI Taxonomy" id="478107"/>
    <lineage>
        <taxon>Bacteria</taxon>
        <taxon>Bacillati</taxon>
        <taxon>Actinomycetota</taxon>
        <taxon>Actinomycetes</taxon>
        <taxon>Streptosporangiales</taxon>
        <taxon>Thermomonosporaceae</taxon>
        <taxon>Actinoallomurus</taxon>
    </lineage>
</organism>
<name>A0A9W6S2G9_9ACTN</name>
<evidence type="ECO:0000313" key="2">
    <source>
        <dbReference type="Proteomes" id="UP001165074"/>
    </source>
</evidence>
<accession>A0A9W6S2G9</accession>
<dbReference type="PROSITE" id="PS51318">
    <property type="entry name" value="TAT"/>
    <property type="match status" value="1"/>
</dbReference>
<reference evidence="1" key="1">
    <citation type="submission" date="2023-03" db="EMBL/GenBank/DDBJ databases">
        <title>Actinoallomurus iriomotensis NBRC 103684.</title>
        <authorList>
            <person name="Ichikawa N."/>
            <person name="Sato H."/>
            <person name="Tonouchi N."/>
        </authorList>
    </citation>
    <scope>NUCLEOTIDE SEQUENCE</scope>
    <source>
        <strain evidence="1">NBRC 103684</strain>
    </source>
</reference>
<proteinExistence type="predicted"/>